<keyword evidence="3 7" id="KW-0489">Methyltransferase</keyword>
<keyword evidence="2" id="KW-0963">Cytoplasm</keyword>
<dbReference type="EMBL" id="AMFJ01034065">
    <property type="protein sequence ID" value="EKD30417.1"/>
    <property type="molecule type" value="Genomic_DNA"/>
</dbReference>
<evidence type="ECO:0000313" key="9">
    <source>
        <dbReference type="EMBL" id="EKD30417.1"/>
    </source>
</evidence>
<sequence>MKKHKSEINERFVEYFRENFFADKPEELEKFLESLTKPLPKTIRVNTTRISVEDFKARAMRNNWTLTPTNNPTVFRIDRTEIKIPLGHTLEHLLGYFYIQELSASMSVHYLAERTSENLDFRVQNSVSSFTVPPRTAHSGTHFSHESLRWDVQDNTLPYLILDMAASPGGKTTQLAEHFPTSIIVANEPTRDRMAQLVSNTERLGNDRIMITNYDGGFYSNLPETFDRILLDAPCSGEGIGFKESQTVKYWNLKNIHTIARLQTKLLDAAFRALKTGGEILYSTCTLNKIENEGVVNEILNRYPESFEVLFEKRFWPQDEGSGGFFVCKIRKNTTIEKMEDKKPRAIKTNEEVIPLTKDHERLLSKFTETVGLDVSNHSLFEFKRDILAIQKNSAAKALLQTVFPIRLGQKLGRIEEGVFTPDNRIGRDFELKKTPIYEIRSEQELDDYLRGKEIGENLGEWYFVLRYDGLNLGIESANPKNNRFTNTFPREWQRK</sequence>
<keyword evidence="6 7" id="KW-0694">RNA-binding</keyword>
<feature type="domain" description="SAM-dependent MTase RsmB/NOP-type" evidence="8">
    <location>
        <begin position="31"/>
        <end position="333"/>
    </location>
</feature>
<dbReference type="Gene3D" id="3.40.50.150">
    <property type="entry name" value="Vaccinia Virus protein VP39"/>
    <property type="match status" value="1"/>
</dbReference>
<evidence type="ECO:0000256" key="4">
    <source>
        <dbReference type="ARBA" id="ARBA00022679"/>
    </source>
</evidence>
<dbReference type="GO" id="GO:0001510">
    <property type="term" value="P:RNA methylation"/>
    <property type="evidence" value="ECO:0007669"/>
    <property type="project" value="InterPro"/>
</dbReference>
<reference evidence="9" key="1">
    <citation type="journal article" date="2012" name="Science">
        <title>Fermentation, hydrogen, and sulfur metabolism in multiple uncultivated bacterial phyla.</title>
        <authorList>
            <person name="Wrighton K.C."/>
            <person name="Thomas B.C."/>
            <person name="Sharon I."/>
            <person name="Miller C.S."/>
            <person name="Castelle C.J."/>
            <person name="VerBerkmoes N.C."/>
            <person name="Wilkins M.J."/>
            <person name="Hettich R.L."/>
            <person name="Lipton M.S."/>
            <person name="Williams K.H."/>
            <person name="Long P.E."/>
            <person name="Banfield J.F."/>
        </authorList>
    </citation>
    <scope>NUCLEOTIDE SEQUENCE [LARGE SCALE GENOMIC DNA]</scope>
</reference>
<feature type="binding site" evidence="7">
    <location>
        <position position="188"/>
    </location>
    <ligand>
        <name>S-adenosyl-L-methionine</name>
        <dbReference type="ChEBI" id="CHEBI:59789"/>
    </ligand>
</feature>
<dbReference type="PROSITE" id="PS01153">
    <property type="entry name" value="NOL1_NOP2_SUN"/>
    <property type="match status" value="1"/>
</dbReference>
<dbReference type="InterPro" id="IPR031341">
    <property type="entry name" value="Methyltr_RsmF_N"/>
</dbReference>
<dbReference type="Pfam" id="PF17125">
    <property type="entry name" value="Methyltr_RsmF_N"/>
    <property type="match status" value="1"/>
</dbReference>
<dbReference type="PANTHER" id="PTHR22807:SF30">
    <property type="entry name" value="28S RRNA (CYTOSINE(4447)-C(5))-METHYLTRANSFERASE-RELATED"/>
    <property type="match status" value="1"/>
</dbReference>
<dbReference type="PANTHER" id="PTHR22807">
    <property type="entry name" value="NOP2 YEAST -RELATED NOL1/NOP2/FMU SUN DOMAIN-CONTAINING"/>
    <property type="match status" value="1"/>
</dbReference>
<dbReference type="CDD" id="cd02440">
    <property type="entry name" value="AdoMet_MTases"/>
    <property type="match status" value="1"/>
</dbReference>
<gene>
    <name evidence="9" type="ORF">ACD_78C00065G0012</name>
</gene>
<comment type="caution">
    <text evidence="9">The sequence shown here is derived from an EMBL/GenBank/DDBJ whole genome shotgun (WGS) entry which is preliminary data.</text>
</comment>
<accession>K1XZ26</accession>
<comment type="similarity">
    <text evidence="1 7">Belongs to the class I-like SAM-binding methyltransferase superfamily. RsmB/NOP family.</text>
</comment>
<evidence type="ECO:0000256" key="1">
    <source>
        <dbReference type="ARBA" id="ARBA00007494"/>
    </source>
</evidence>
<evidence type="ECO:0000256" key="3">
    <source>
        <dbReference type="ARBA" id="ARBA00022603"/>
    </source>
</evidence>
<evidence type="ECO:0000259" key="8">
    <source>
        <dbReference type="PROSITE" id="PS51686"/>
    </source>
</evidence>
<dbReference type="InterPro" id="IPR029063">
    <property type="entry name" value="SAM-dependent_MTases_sf"/>
</dbReference>
<dbReference type="PRINTS" id="PR02008">
    <property type="entry name" value="RCMTFAMILY"/>
</dbReference>
<feature type="active site" description="Nucleophile" evidence="7">
    <location>
        <position position="285"/>
    </location>
</feature>
<comment type="caution">
    <text evidence="7">Lacks conserved residue(s) required for the propagation of feature annotation.</text>
</comment>
<feature type="binding site" evidence="7">
    <location>
        <position position="232"/>
    </location>
    <ligand>
        <name>S-adenosyl-L-methionine</name>
        <dbReference type="ChEBI" id="CHEBI:59789"/>
    </ligand>
</feature>
<evidence type="ECO:0000256" key="7">
    <source>
        <dbReference type="PROSITE-ProRule" id="PRU01023"/>
    </source>
</evidence>
<dbReference type="InterPro" id="IPR001678">
    <property type="entry name" value="MeTrfase_RsmB-F_NOP2_dom"/>
</dbReference>
<name>K1XZ26_9BACT</name>
<dbReference type="GO" id="GO:0003723">
    <property type="term" value="F:RNA binding"/>
    <property type="evidence" value="ECO:0007669"/>
    <property type="project" value="UniProtKB-UniRule"/>
</dbReference>
<dbReference type="GO" id="GO:0008173">
    <property type="term" value="F:RNA methyltransferase activity"/>
    <property type="evidence" value="ECO:0007669"/>
    <property type="project" value="InterPro"/>
</dbReference>
<feature type="binding site" evidence="7">
    <location>
        <position position="215"/>
    </location>
    <ligand>
        <name>S-adenosyl-L-methionine</name>
        <dbReference type="ChEBI" id="CHEBI:59789"/>
    </ligand>
</feature>
<dbReference type="InterPro" id="IPR018314">
    <property type="entry name" value="RsmB/NOL1/NOP2-like_CS"/>
</dbReference>
<evidence type="ECO:0000256" key="2">
    <source>
        <dbReference type="ARBA" id="ARBA00022490"/>
    </source>
</evidence>
<dbReference type="PROSITE" id="PS51686">
    <property type="entry name" value="SAM_MT_RSMB_NOP"/>
    <property type="match status" value="1"/>
</dbReference>
<protein>
    <recommendedName>
        <fullName evidence="8">SAM-dependent MTase RsmB/NOP-type domain-containing protein</fullName>
    </recommendedName>
</protein>
<keyword evidence="4 7" id="KW-0808">Transferase</keyword>
<organism evidence="9">
    <name type="scientific">uncultured bacterium</name>
    <name type="common">gcode 4</name>
    <dbReference type="NCBI Taxonomy" id="1234023"/>
    <lineage>
        <taxon>Bacteria</taxon>
        <taxon>environmental samples</taxon>
    </lineage>
</organism>
<keyword evidence="5 7" id="KW-0949">S-adenosyl-L-methionine</keyword>
<proteinExistence type="inferred from homology"/>
<evidence type="ECO:0000256" key="5">
    <source>
        <dbReference type="ARBA" id="ARBA00022691"/>
    </source>
</evidence>
<dbReference type="Gene3D" id="3.30.70.1170">
    <property type="entry name" value="Sun protein, domain 3"/>
    <property type="match status" value="1"/>
</dbReference>
<evidence type="ECO:0000256" key="6">
    <source>
        <dbReference type="ARBA" id="ARBA00022884"/>
    </source>
</evidence>
<dbReference type="SUPFAM" id="SSF53335">
    <property type="entry name" value="S-adenosyl-L-methionine-dependent methyltransferases"/>
    <property type="match status" value="1"/>
</dbReference>
<dbReference type="AlphaFoldDB" id="K1XZ26"/>
<dbReference type="InterPro" id="IPR023267">
    <property type="entry name" value="RCMT"/>
</dbReference>
<dbReference type="Pfam" id="PF01189">
    <property type="entry name" value="Methyltr_RsmB-F"/>
    <property type="match status" value="1"/>
</dbReference>
<dbReference type="InterPro" id="IPR049560">
    <property type="entry name" value="MeTrfase_RsmB-F_NOP2_cat"/>
</dbReference>